<keyword evidence="7" id="KW-0456">Lyase</keyword>
<gene>
    <name evidence="7" type="ORF">FEF27_00320</name>
</gene>
<evidence type="ECO:0000256" key="5">
    <source>
        <dbReference type="RuleBase" id="RU004182"/>
    </source>
</evidence>
<dbReference type="GO" id="GO:0009416">
    <property type="term" value="P:response to light stimulus"/>
    <property type="evidence" value="ECO:0007669"/>
    <property type="project" value="TreeGrafter"/>
</dbReference>
<feature type="site" description="Electron transfer via tryptophanyl radical" evidence="4">
    <location>
        <position position="370"/>
    </location>
</feature>
<keyword evidence="5" id="KW-0157">Chromophore</keyword>
<dbReference type="SUPFAM" id="SSF52425">
    <property type="entry name" value="Cryptochrome/photolyase, N-terminal domain"/>
    <property type="match status" value="1"/>
</dbReference>
<evidence type="ECO:0000256" key="4">
    <source>
        <dbReference type="PIRSR" id="PIRSR602081-2"/>
    </source>
</evidence>
<comment type="similarity">
    <text evidence="5">Belongs to the DNA photolyase family.</text>
</comment>
<evidence type="ECO:0000313" key="8">
    <source>
        <dbReference type="Proteomes" id="UP000306544"/>
    </source>
</evidence>
<keyword evidence="2 3" id="KW-0274">FAD</keyword>
<dbReference type="EMBL" id="VAWA01000001">
    <property type="protein sequence ID" value="TLP79871.1"/>
    <property type="molecule type" value="Genomic_DNA"/>
</dbReference>
<keyword evidence="8" id="KW-1185">Reference proteome</keyword>
<reference evidence="7 8" key="1">
    <citation type="submission" date="2019-05" db="EMBL/GenBank/DDBJ databases">
        <title>Nesterenkonia sp. GY239, isolated from the Southern Atlantic Ocean.</title>
        <authorList>
            <person name="Zhang G."/>
        </authorList>
    </citation>
    <scope>NUCLEOTIDE SEQUENCE [LARGE SCALE GENOMIC DNA]</scope>
    <source>
        <strain evidence="7 8">GY239</strain>
    </source>
</reference>
<feature type="domain" description="Photolyase/cryptochrome alpha/beta" evidence="6">
    <location>
        <begin position="2"/>
        <end position="134"/>
    </location>
</feature>
<name>A0A5R9AM16_9MICC</name>
<dbReference type="SUPFAM" id="SSF48173">
    <property type="entry name" value="Cryptochrome/photolyase FAD-binding domain"/>
    <property type="match status" value="1"/>
</dbReference>
<evidence type="ECO:0000259" key="6">
    <source>
        <dbReference type="PROSITE" id="PS51645"/>
    </source>
</evidence>
<dbReference type="PRINTS" id="PR00147">
    <property type="entry name" value="DNAPHOTLYASE"/>
</dbReference>
<evidence type="ECO:0000313" key="7">
    <source>
        <dbReference type="EMBL" id="TLP79871.1"/>
    </source>
</evidence>
<dbReference type="Pfam" id="PF03441">
    <property type="entry name" value="FAD_binding_7"/>
    <property type="match status" value="1"/>
</dbReference>
<dbReference type="Gene3D" id="1.10.579.10">
    <property type="entry name" value="DNA Cyclobutane Dipyrimidine Photolyase, subunit A, domain 3"/>
    <property type="match status" value="1"/>
</dbReference>
<evidence type="ECO:0000256" key="2">
    <source>
        <dbReference type="ARBA" id="ARBA00022827"/>
    </source>
</evidence>
<dbReference type="PANTHER" id="PTHR11455:SF9">
    <property type="entry name" value="CRYPTOCHROME CIRCADIAN CLOCK 5 ISOFORM X1"/>
    <property type="match status" value="1"/>
</dbReference>
<proteinExistence type="inferred from homology"/>
<evidence type="ECO:0000256" key="3">
    <source>
        <dbReference type="PIRSR" id="PIRSR602081-1"/>
    </source>
</evidence>
<feature type="binding site" evidence="3">
    <location>
        <begin position="383"/>
        <end position="385"/>
    </location>
    <ligand>
        <name>FAD</name>
        <dbReference type="ChEBI" id="CHEBI:57692"/>
    </ligand>
</feature>
<keyword evidence="1 3" id="KW-0285">Flavoprotein</keyword>
<dbReference type="InterPro" id="IPR002081">
    <property type="entry name" value="Cryptochrome/DNA_photolyase_1"/>
</dbReference>
<evidence type="ECO:0000256" key="1">
    <source>
        <dbReference type="ARBA" id="ARBA00022630"/>
    </source>
</evidence>
<sequence>MTRTLHWFRDDLRAADNPSLLAARKHAEAPGDILGVYILDEHTPGIRPLGGAAKWWLHQALCSLRENLAACGIPLLIRQGGPHALLPALAADTGADRVHWSRRYGGAERELDAGVKRELRDRGLTAESFSATLLHEPWTIQTTTGGPYKVFTPFWKALSQRDIPPPQDAPQPLGELNQSTSALTESGVSLGEIESLSLQPTAPNWAHTWPTIWDPTEAGGHHRLETFIEEQAASYHDQAQYPGAGATSRLSAYLRFGQLSPQQVWHSAGAVPHAESKTRFRTELGWRDFSWHLLYHFPELPRSNMRAEFDNYPWKVPEEDPQTFRAWTAGQTGFPLADAGLRELWATGHMHNRVRMVTASLLVKNLGIHWRAGEAWFWDTLVDADAASNPVNWQWVAGSGADAAPYFRIFNPERQQKRFDPDFRYIRTWVPEHDSAEYPEPLVDLQLSRQNALADYAALRGDGR</sequence>
<feature type="site" description="Electron transfer via tryptophanyl radical" evidence="4">
    <location>
        <position position="314"/>
    </location>
</feature>
<dbReference type="InterPro" id="IPR036134">
    <property type="entry name" value="Crypto/Photolyase_FAD-like_sf"/>
</dbReference>
<dbReference type="AlphaFoldDB" id="A0A5R9AM16"/>
<feature type="binding site" evidence="3">
    <location>
        <position position="280"/>
    </location>
    <ligand>
        <name>FAD</name>
        <dbReference type="ChEBI" id="CHEBI:57692"/>
    </ligand>
</feature>
<protein>
    <submittedName>
        <fullName evidence="7">Deoxyribodipyrimidine photo-lyase</fullName>
    </submittedName>
</protein>
<dbReference type="GO" id="GO:0003677">
    <property type="term" value="F:DNA binding"/>
    <property type="evidence" value="ECO:0007669"/>
    <property type="project" value="TreeGrafter"/>
</dbReference>
<comment type="cofactor">
    <cofactor evidence="3">
        <name>FAD</name>
        <dbReference type="ChEBI" id="CHEBI:57692"/>
    </cofactor>
    <text evidence="3">Binds 1 FAD per subunit.</text>
</comment>
<dbReference type="InterPro" id="IPR005101">
    <property type="entry name" value="Cryptochr/Photolyase_FAD-bd"/>
</dbReference>
<dbReference type="InterPro" id="IPR014729">
    <property type="entry name" value="Rossmann-like_a/b/a_fold"/>
</dbReference>
<dbReference type="Proteomes" id="UP000306544">
    <property type="component" value="Unassembled WGS sequence"/>
</dbReference>
<dbReference type="PROSITE" id="PS51645">
    <property type="entry name" value="PHR_CRY_ALPHA_BETA"/>
    <property type="match status" value="1"/>
</dbReference>
<dbReference type="Pfam" id="PF00875">
    <property type="entry name" value="DNA_photolyase"/>
    <property type="match status" value="1"/>
</dbReference>
<organism evidence="7 8">
    <name type="scientific">Nesterenkonia sphaerica</name>
    <dbReference type="NCBI Taxonomy" id="1804988"/>
    <lineage>
        <taxon>Bacteria</taxon>
        <taxon>Bacillati</taxon>
        <taxon>Actinomycetota</taxon>
        <taxon>Actinomycetes</taxon>
        <taxon>Micrococcales</taxon>
        <taxon>Micrococcaceae</taxon>
        <taxon>Nesterenkonia</taxon>
    </lineage>
</organism>
<dbReference type="OrthoDB" id="9772484at2"/>
<dbReference type="Gene3D" id="1.25.40.80">
    <property type="match status" value="1"/>
</dbReference>
<dbReference type="GO" id="GO:0003904">
    <property type="term" value="F:deoxyribodipyrimidine photo-lyase activity"/>
    <property type="evidence" value="ECO:0007669"/>
    <property type="project" value="TreeGrafter"/>
</dbReference>
<dbReference type="PANTHER" id="PTHR11455">
    <property type="entry name" value="CRYPTOCHROME"/>
    <property type="match status" value="1"/>
</dbReference>
<accession>A0A5R9AM16</accession>
<dbReference type="Gene3D" id="3.40.50.620">
    <property type="entry name" value="HUPs"/>
    <property type="match status" value="1"/>
</dbReference>
<comment type="caution">
    <text evidence="7">The sequence shown here is derived from an EMBL/GenBank/DDBJ whole genome shotgun (WGS) entry which is preliminary data.</text>
</comment>
<feature type="site" description="Electron transfer via tryptophanyl radical" evidence="4">
    <location>
        <position position="393"/>
    </location>
</feature>
<dbReference type="InterPro" id="IPR036155">
    <property type="entry name" value="Crypto/Photolyase_N_sf"/>
</dbReference>
<dbReference type="GO" id="GO:0071949">
    <property type="term" value="F:FAD binding"/>
    <property type="evidence" value="ECO:0007669"/>
    <property type="project" value="TreeGrafter"/>
</dbReference>
<dbReference type="InterPro" id="IPR006050">
    <property type="entry name" value="DNA_photolyase_N"/>
</dbReference>
<feature type="binding site" evidence="3">
    <location>
        <begin position="247"/>
        <end position="251"/>
    </location>
    <ligand>
        <name>FAD</name>
        <dbReference type="ChEBI" id="CHEBI:57692"/>
    </ligand>
</feature>
<dbReference type="RefSeq" id="WP_138168835.1">
    <property type="nucleotide sequence ID" value="NZ_VAWA01000001.1"/>
</dbReference>
<feature type="binding site" evidence="3">
    <location>
        <position position="235"/>
    </location>
    <ligand>
        <name>FAD</name>
        <dbReference type="ChEBI" id="CHEBI:57692"/>
    </ligand>
</feature>